<evidence type="ECO:0000313" key="2">
    <source>
        <dbReference type="EMBL" id="KAF9929005.1"/>
    </source>
</evidence>
<accession>A0A9P6LSG1</accession>
<feature type="compositionally biased region" description="Polar residues" evidence="1">
    <location>
        <begin position="90"/>
        <end position="104"/>
    </location>
</feature>
<protein>
    <submittedName>
        <fullName evidence="2">Uncharacterized protein</fullName>
    </submittedName>
</protein>
<gene>
    <name evidence="2" type="ORF">BGZ65_005975</name>
</gene>
<comment type="caution">
    <text evidence="2">The sequence shown here is derived from an EMBL/GenBank/DDBJ whole genome shotgun (WGS) entry which is preliminary data.</text>
</comment>
<feature type="compositionally biased region" description="Basic residues" evidence="1">
    <location>
        <begin position="114"/>
        <end position="123"/>
    </location>
</feature>
<feature type="region of interest" description="Disordered" evidence="1">
    <location>
        <begin position="1"/>
        <end position="216"/>
    </location>
</feature>
<reference evidence="2" key="1">
    <citation type="journal article" date="2020" name="Fungal Divers.">
        <title>Resolving the Mortierellaceae phylogeny through synthesis of multi-gene phylogenetics and phylogenomics.</title>
        <authorList>
            <person name="Vandepol N."/>
            <person name="Liber J."/>
            <person name="Desiro A."/>
            <person name="Na H."/>
            <person name="Kennedy M."/>
            <person name="Barry K."/>
            <person name="Grigoriev I.V."/>
            <person name="Miller A.N."/>
            <person name="O'Donnell K."/>
            <person name="Stajich J.E."/>
            <person name="Bonito G."/>
        </authorList>
    </citation>
    <scope>NUCLEOTIDE SEQUENCE</scope>
    <source>
        <strain evidence="2">MES-2147</strain>
    </source>
</reference>
<dbReference type="AlphaFoldDB" id="A0A9P6LSG1"/>
<feature type="non-terminal residue" evidence="2">
    <location>
        <position position="216"/>
    </location>
</feature>
<organism evidence="2 3">
    <name type="scientific">Modicella reniformis</name>
    <dbReference type="NCBI Taxonomy" id="1440133"/>
    <lineage>
        <taxon>Eukaryota</taxon>
        <taxon>Fungi</taxon>
        <taxon>Fungi incertae sedis</taxon>
        <taxon>Mucoromycota</taxon>
        <taxon>Mortierellomycotina</taxon>
        <taxon>Mortierellomycetes</taxon>
        <taxon>Mortierellales</taxon>
        <taxon>Mortierellaceae</taxon>
        <taxon>Modicella</taxon>
    </lineage>
</organism>
<feature type="compositionally biased region" description="Polar residues" evidence="1">
    <location>
        <begin position="146"/>
        <end position="155"/>
    </location>
</feature>
<proteinExistence type="predicted"/>
<sequence length="216" mass="23543">MDEKPQGPSDQASPVRGRNAPSSNGPNGCNGNDGGRNDDDVGVNSPRCLSVDDSVDVGDDHHQHPPQLQGPSLKRRTTVMDESEFDLAMSTDTRNDSQPSNQELQAEHHESQTRGRKRGRRARSPAPSPERSQKRPLVSVPRVLTNDPQSLSVYSRTVRRPYLAPNVDKAGFTPKQNIRDTQRSSLKCAGSGVAMPYSQQPPPVPLGGILSRDHQA</sequence>
<keyword evidence="3" id="KW-1185">Reference proteome</keyword>
<name>A0A9P6LSG1_9FUNG</name>
<dbReference type="Proteomes" id="UP000749646">
    <property type="component" value="Unassembled WGS sequence"/>
</dbReference>
<evidence type="ECO:0000313" key="3">
    <source>
        <dbReference type="Proteomes" id="UP000749646"/>
    </source>
</evidence>
<evidence type="ECO:0000256" key="1">
    <source>
        <dbReference type="SAM" id="MobiDB-lite"/>
    </source>
</evidence>
<dbReference type="EMBL" id="JAAAHW010010206">
    <property type="protein sequence ID" value="KAF9929005.1"/>
    <property type="molecule type" value="Genomic_DNA"/>
</dbReference>